<dbReference type="SUPFAM" id="SSF54427">
    <property type="entry name" value="NTF2-like"/>
    <property type="match status" value="1"/>
</dbReference>
<feature type="domain" description="SnoaL-like" evidence="1">
    <location>
        <begin position="6"/>
        <end position="98"/>
    </location>
</feature>
<organism evidence="2 3">
    <name type="scientific">Paraconexibacter antarcticus</name>
    <dbReference type="NCBI Taxonomy" id="2949664"/>
    <lineage>
        <taxon>Bacteria</taxon>
        <taxon>Bacillati</taxon>
        <taxon>Actinomycetota</taxon>
        <taxon>Thermoleophilia</taxon>
        <taxon>Solirubrobacterales</taxon>
        <taxon>Paraconexibacteraceae</taxon>
        <taxon>Paraconexibacter</taxon>
    </lineage>
</organism>
<proteinExistence type="predicted"/>
<dbReference type="EMBL" id="CP098502">
    <property type="protein sequence ID" value="UTI66819.1"/>
    <property type="molecule type" value="Genomic_DNA"/>
</dbReference>
<accession>A0ABY5E1W2</accession>
<protein>
    <submittedName>
        <fullName evidence="2">Nuclear transport factor 2 family protein</fullName>
    </submittedName>
</protein>
<gene>
    <name evidence="2" type="ORF">NBH00_11565</name>
</gene>
<reference evidence="2 3" key="1">
    <citation type="submission" date="2022-06" db="EMBL/GenBank/DDBJ databases">
        <title>Paraconexibacter antarcticus.</title>
        <authorList>
            <person name="Kim C.S."/>
        </authorList>
    </citation>
    <scope>NUCLEOTIDE SEQUENCE [LARGE SCALE GENOMIC DNA]</scope>
    <source>
        <strain evidence="2 3">02-257</strain>
    </source>
</reference>
<dbReference type="Pfam" id="PF12680">
    <property type="entry name" value="SnoaL_2"/>
    <property type="match status" value="1"/>
</dbReference>
<dbReference type="InterPro" id="IPR037401">
    <property type="entry name" value="SnoaL-like"/>
</dbReference>
<evidence type="ECO:0000313" key="3">
    <source>
        <dbReference type="Proteomes" id="UP001056035"/>
    </source>
</evidence>
<dbReference type="RefSeq" id="WP_254573474.1">
    <property type="nucleotide sequence ID" value="NZ_CP098502.1"/>
</dbReference>
<evidence type="ECO:0000259" key="1">
    <source>
        <dbReference type="Pfam" id="PF12680"/>
    </source>
</evidence>
<keyword evidence="3" id="KW-1185">Reference proteome</keyword>
<name>A0ABY5E1W2_9ACTN</name>
<dbReference type="Proteomes" id="UP001056035">
    <property type="component" value="Chromosome"/>
</dbReference>
<evidence type="ECO:0000313" key="2">
    <source>
        <dbReference type="EMBL" id="UTI66819.1"/>
    </source>
</evidence>
<dbReference type="InterPro" id="IPR032710">
    <property type="entry name" value="NTF2-like_dom_sf"/>
</dbReference>
<sequence length="133" mass="14208">MHPFRSAIEAWDLDAVPALLAEDVVFRSPVAHTPYHGRELVSAILSGVSRVFEDFRYVREIGDPAGPDHVLEFQARVGDAEVHGVDLLRTGPDGLVTELVVMIRPMSGLAAVAAGMKEQFASIAVPPDGPPAA</sequence>
<dbReference type="Gene3D" id="3.10.450.50">
    <property type="match status" value="1"/>
</dbReference>